<dbReference type="EMBL" id="JAHHHN010000001">
    <property type="protein sequence ID" value="MBW4559645.1"/>
    <property type="molecule type" value="Genomic_DNA"/>
</dbReference>
<evidence type="ECO:0000313" key="3">
    <source>
        <dbReference type="Proteomes" id="UP000715781"/>
    </source>
</evidence>
<dbReference type="InterPro" id="IPR045429">
    <property type="entry name" value="EAD10"/>
</dbReference>
<sequence length="68" mass="7902">MAHIDHLKQILDRVEKGEQTDDDMKFLHQKLLTGDRLVVSQLGKYNVNIGKGEDIHIGDRIYQQLYLP</sequence>
<dbReference type="AlphaFoldDB" id="A0A951PTM4"/>
<comment type="caution">
    <text evidence="2">The sequence shown here is derived from an EMBL/GenBank/DDBJ whole genome shotgun (WGS) entry which is preliminary data.</text>
</comment>
<accession>A0A951PTM4</accession>
<protein>
    <recommendedName>
        <fullName evidence="1">Effector-associated domain-containing protein</fullName>
    </recommendedName>
</protein>
<name>A0A951PTM4_9NOST</name>
<dbReference type="Pfam" id="PF19954">
    <property type="entry name" value="EAD10"/>
    <property type="match status" value="1"/>
</dbReference>
<reference evidence="2" key="1">
    <citation type="submission" date="2021-05" db="EMBL/GenBank/DDBJ databases">
        <authorList>
            <person name="Pietrasiak N."/>
            <person name="Ward R."/>
            <person name="Stajich J.E."/>
            <person name="Kurbessoian T."/>
        </authorList>
    </citation>
    <scope>NUCLEOTIDE SEQUENCE</scope>
    <source>
        <strain evidence="2">JT2-VF2</strain>
    </source>
</reference>
<evidence type="ECO:0000259" key="1">
    <source>
        <dbReference type="Pfam" id="PF19954"/>
    </source>
</evidence>
<reference evidence="2" key="2">
    <citation type="journal article" date="2022" name="Microbiol. Resour. Announc.">
        <title>Metagenome Sequencing to Explore Phylogenomics of Terrestrial Cyanobacteria.</title>
        <authorList>
            <person name="Ward R.D."/>
            <person name="Stajich J.E."/>
            <person name="Johansen J.R."/>
            <person name="Huntemann M."/>
            <person name="Clum A."/>
            <person name="Foster B."/>
            <person name="Foster B."/>
            <person name="Roux S."/>
            <person name="Palaniappan K."/>
            <person name="Varghese N."/>
            <person name="Mukherjee S."/>
            <person name="Reddy T.B.K."/>
            <person name="Daum C."/>
            <person name="Copeland A."/>
            <person name="Chen I.A."/>
            <person name="Ivanova N.N."/>
            <person name="Kyrpides N.C."/>
            <person name="Shapiro N."/>
            <person name="Eloe-Fadrosh E.A."/>
            <person name="Pietrasiak N."/>
        </authorList>
    </citation>
    <scope>NUCLEOTIDE SEQUENCE</scope>
    <source>
        <strain evidence="2">JT2-VF2</strain>
    </source>
</reference>
<gene>
    <name evidence="2" type="ORF">KME32_00565</name>
</gene>
<proteinExistence type="predicted"/>
<dbReference type="Proteomes" id="UP000715781">
    <property type="component" value="Unassembled WGS sequence"/>
</dbReference>
<organism evidence="2 3">
    <name type="scientific">Mojavia pulchra JT2-VF2</name>
    <dbReference type="NCBI Taxonomy" id="287848"/>
    <lineage>
        <taxon>Bacteria</taxon>
        <taxon>Bacillati</taxon>
        <taxon>Cyanobacteriota</taxon>
        <taxon>Cyanophyceae</taxon>
        <taxon>Nostocales</taxon>
        <taxon>Nostocaceae</taxon>
    </lineage>
</organism>
<evidence type="ECO:0000313" key="2">
    <source>
        <dbReference type="EMBL" id="MBW4559645.1"/>
    </source>
</evidence>
<feature type="domain" description="Effector-associated" evidence="1">
    <location>
        <begin position="1"/>
        <end position="65"/>
    </location>
</feature>